<proteinExistence type="predicted"/>
<name>A0A7J3SLA4_9CREN</name>
<evidence type="ECO:0000313" key="1">
    <source>
        <dbReference type="EMBL" id="HGZ60410.1"/>
    </source>
</evidence>
<dbReference type="InterPro" id="IPR023393">
    <property type="entry name" value="START-like_dom_sf"/>
</dbReference>
<dbReference type="SUPFAM" id="SSF55961">
    <property type="entry name" value="Bet v1-like"/>
    <property type="match status" value="1"/>
</dbReference>
<organism evidence="1">
    <name type="scientific">Fervidicoccus fontis</name>
    <dbReference type="NCBI Taxonomy" id="683846"/>
    <lineage>
        <taxon>Archaea</taxon>
        <taxon>Thermoproteota</taxon>
        <taxon>Thermoprotei</taxon>
        <taxon>Fervidicoccales</taxon>
        <taxon>Fervidicoccaceae</taxon>
        <taxon>Fervidicoccus</taxon>
    </lineage>
</organism>
<dbReference type="AlphaFoldDB" id="A0A7J3SLA4"/>
<comment type="caution">
    <text evidence="1">The sequence shown here is derived from an EMBL/GenBank/DDBJ whole genome shotgun (WGS) entry which is preliminary data.</text>
</comment>
<protein>
    <submittedName>
        <fullName evidence="1">Uncharacterized protein</fullName>
    </submittedName>
</protein>
<dbReference type="Gene3D" id="3.30.530.20">
    <property type="match status" value="1"/>
</dbReference>
<accession>A0A7J3SLA4</accession>
<gene>
    <name evidence="1" type="ORF">ENW83_04305</name>
</gene>
<dbReference type="EMBL" id="DTLS01000123">
    <property type="protein sequence ID" value="HGZ60410.1"/>
    <property type="molecule type" value="Genomic_DNA"/>
</dbReference>
<sequence length="311" mass="34553">MTKKIAVSVKLENPSEEVFNALRDPEVILQLMPTKVSLGKKEKETFQFKMKGFDVDGFFSGRVEEKDLGNREYSVILSAAGETSVGVGVIRYKAKVDFILTFEIVPLGTNATDLRIEMLYTSPYEDEQEKNAILFLNGLASNVEKNLPSIIQKIRGKIKVEATKAEAKAVAPPPVTVEKTIKVEAEQKPEKVEKKEEAKAVFVDKSISEKLGDPLFISELLKSSVSVGLESSAIDEELLKKVAEMSKEHTKFLLLNCRSAGKKLRLLFNKGQLVGAWGEIEGKVSIGEECIQVFRGIEMMCPIYEVEFPTS</sequence>
<reference evidence="1" key="1">
    <citation type="journal article" date="2020" name="mSystems">
        <title>Genome- and Community-Level Interaction Insights into Carbon Utilization and Element Cycling Functions of Hydrothermarchaeota in Hydrothermal Sediment.</title>
        <authorList>
            <person name="Zhou Z."/>
            <person name="Liu Y."/>
            <person name="Xu W."/>
            <person name="Pan J."/>
            <person name="Luo Z.H."/>
            <person name="Li M."/>
        </authorList>
    </citation>
    <scope>NUCLEOTIDE SEQUENCE [LARGE SCALE GENOMIC DNA]</scope>
    <source>
        <strain evidence="1">SpSt-885</strain>
    </source>
</reference>